<organism evidence="1">
    <name type="scientific">Haematobia irritans</name>
    <name type="common">Horn fly</name>
    <name type="synonym">Conops irritans</name>
    <dbReference type="NCBI Taxonomy" id="7368"/>
    <lineage>
        <taxon>Eukaryota</taxon>
        <taxon>Metazoa</taxon>
        <taxon>Ecdysozoa</taxon>
        <taxon>Arthropoda</taxon>
        <taxon>Hexapoda</taxon>
        <taxon>Insecta</taxon>
        <taxon>Pterygota</taxon>
        <taxon>Neoptera</taxon>
        <taxon>Endopterygota</taxon>
        <taxon>Diptera</taxon>
        <taxon>Brachycera</taxon>
        <taxon>Muscomorpha</taxon>
        <taxon>Muscoidea</taxon>
        <taxon>Muscidae</taxon>
        <taxon>Haematobia</taxon>
    </lineage>
</organism>
<dbReference type="EMBL" id="GFDG01000904">
    <property type="protein sequence ID" value="JAV17895.1"/>
    <property type="molecule type" value="Transcribed_RNA"/>
</dbReference>
<name>A0A1L8EGX6_HAEIR</name>
<accession>A0A1L8EGX6</accession>
<evidence type="ECO:0000313" key="1">
    <source>
        <dbReference type="EMBL" id="JAV17895.1"/>
    </source>
</evidence>
<sequence>MRTNFLATSSYFLSASSAINLAWANWASKTATLSSSMFVRFSRAFRIRSLSSAAWEASESLAVAEPKRSSERSKSSSSNWIRRFKAATSDSASSRLTTSSCKRLWNSSHSSLYFSISSLV</sequence>
<reference evidence="1" key="1">
    <citation type="submission" date="2017-01" db="EMBL/GenBank/DDBJ databases">
        <title>An insight into the sialome and mialome of the horn fly, Haematobia irritans.</title>
        <authorList>
            <person name="Breijo M."/>
            <person name="Boiani M."/>
            <person name="Ures X."/>
            <person name="Rocha S."/>
            <person name="Sequeira M."/>
            <person name="Ribeiro J.M."/>
        </authorList>
    </citation>
    <scope>NUCLEOTIDE SEQUENCE</scope>
</reference>
<dbReference type="AlphaFoldDB" id="A0A1L8EGX6"/>
<protein>
    <submittedName>
        <fullName evidence="1">Putative secreted mucin</fullName>
    </submittedName>
</protein>
<proteinExistence type="predicted"/>